<sequence length="183" mass="20687">MKKVETRQETFQDLDLTQEEVDYMREQFHIMDRANIGAVNIHELHSLLEAVGESPSDDKMVKIISFVEGRGVTKIDLQTALRAWSYLKELNLKDEEEVDIDIVNTFVAMGGNIDRTGVVKKQKLIDIIKVEFGLTIDIEAMFEEAGLDVEDDLNFYDFTCLLESGGSQRASRICSFISMASLG</sequence>
<dbReference type="SUPFAM" id="SSF47473">
    <property type="entry name" value="EF-hand"/>
    <property type="match status" value="1"/>
</dbReference>
<dbReference type="AlphaFoldDB" id="A0AAU9K7S7"/>
<keyword evidence="2" id="KW-1185">Reference proteome</keyword>
<dbReference type="EMBL" id="CAJZBQ010000057">
    <property type="protein sequence ID" value="CAG9333734.1"/>
    <property type="molecule type" value="Genomic_DNA"/>
</dbReference>
<evidence type="ECO:0008006" key="3">
    <source>
        <dbReference type="Google" id="ProtNLM"/>
    </source>
</evidence>
<dbReference type="Gene3D" id="1.10.238.10">
    <property type="entry name" value="EF-hand"/>
    <property type="match status" value="1"/>
</dbReference>
<name>A0AAU9K7S7_9CILI</name>
<accession>A0AAU9K7S7</accession>
<evidence type="ECO:0000313" key="1">
    <source>
        <dbReference type="EMBL" id="CAG9333734.1"/>
    </source>
</evidence>
<gene>
    <name evidence="1" type="ORF">BSTOLATCC_MIC59550</name>
</gene>
<organism evidence="1 2">
    <name type="scientific">Blepharisma stoltei</name>
    <dbReference type="NCBI Taxonomy" id="1481888"/>
    <lineage>
        <taxon>Eukaryota</taxon>
        <taxon>Sar</taxon>
        <taxon>Alveolata</taxon>
        <taxon>Ciliophora</taxon>
        <taxon>Postciliodesmatophora</taxon>
        <taxon>Heterotrichea</taxon>
        <taxon>Heterotrichida</taxon>
        <taxon>Blepharismidae</taxon>
        <taxon>Blepharisma</taxon>
    </lineage>
</organism>
<reference evidence="1" key="1">
    <citation type="submission" date="2021-09" db="EMBL/GenBank/DDBJ databases">
        <authorList>
            <consortium name="AG Swart"/>
            <person name="Singh M."/>
            <person name="Singh A."/>
            <person name="Seah K."/>
            <person name="Emmerich C."/>
        </authorList>
    </citation>
    <scope>NUCLEOTIDE SEQUENCE</scope>
    <source>
        <strain evidence="1">ATCC30299</strain>
    </source>
</reference>
<proteinExistence type="predicted"/>
<comment type="caution">
    <text evidence="1">The sequence shown here is derived from an EMBL/GenBank/DDBJ whole genome shotgun (WGS) entry which is preliminary data.</text>
</comment>
<protein>
    <recommendedName>
        <fullName evidence="3">Centrin</fullName>
    </recommendedName>
</protein>
<dbReference type="InterPro" id="IPR011992">
    <property type="entry name" value="EF-hand-dom_pair"/>
</dbReference>
<evidence type="ECO:0000313" key="2">
    <source>
        <dbReference type="Proteomes" id="UP001162131"/>
    </source>
</evidence>
<dbReference type="Proteomes" id="UP001162131">
    <property type="component" value="Unassembled WGS sequence"/>
</dbReference>